<dbReference type="AlphaFoldDB" id="A0A1E3NQV0"/>
<proteinExistence type="predicted"/>
<feature type="domain" description="Zn(2)-C6 fungal-type" evidence="12">
    <location>
        <begin position="22"/>
        <end position="52"/>
    </location>
</feature>
<dbReference type="SMART" id="SM00066">
    <property type="entry name" value="GAL4"/>
    <property type="match status" value="1"/>
</dbReference>
<dbReference type="InterPro" id="IPR007219">
    <property type="entry name" value="XnlR_reg_dom"/>
</dbReference>
<evidence type="ECO:0000256" key="7">
    <source>
        <dbReference type="ARBA" id="ARBA00023159"/>
    </source>
</evidence>
<evidence type="ECO:0000256" key="4">
    <source>
        <dbReference type="ARBA" id="ARBA00023015"/>
    </source>
</evidence>
<dbReference type="RefSeq" id="XP_019019066.1">
    <property type="nucleotide sequence ID" value="XM_019160978.1"/>
</dbReference>
<dbReference type="GO" id="GO:0000981">
    <property type="term" value="F:DNA-binding transcription factor activity, RNA polymerase II-specific"/>
    <property type="evidence" value="ECO:0007669"/>
    <property type="project" value="InterPro"/>
</dbReference>
<dbReference type="GO" id="GO:0000978">
    <property type="term" value="F:RNA polymerase II cis-regulatory region sequence-specific DNA binding"/>
    <property type="evidence" value="ECO:0007669"/>
    <property type="project" value="TreeGrafter"/>
</dbReference>
<evidence type="ECO:0000256" key="1">
    <source>
        <dbReference type="ARBA" id="ARBA00004123"/>
    </source>
</evidence>
<feature type="compositionally biased region" description="Low complexity" evidence="11">
    <location>
        <begin position="956"/>
        <end position="972"/>
    </location>
</feature>
<dbReference type="PROSITE" id="PS50048">
    <property type="entry name" value="ZN2_CY6_FUNGAL_2"/>
    <property type="match status" value="1"/>
</dbReference>
<dbReference type="GO" id="GO:0000435">
    <property type="term" value="P:positive regulation of transcription from RNA polymerase II promoter by galactose"/>
    <property type="evidence" value="ECO:0007669"/>
    <property type="project" value="TreeGrafter"/>
</dbReference>
<dbReference type="OrthoDB" id="3364175at2759"/>
<keyword evidence="2" id="KW-0479">Metal-binding</keyword>
<dbReference type="InterPro" id="IPR001138">
    <property type="entry name" value="Zn2Cys6_DnaBD"/>
</dbReference>
<dbReference type="GO" id="GO:0006351">
    <property type="term" value="P:DNA-templated transcription"/>
    <property type="evidence" value="ECO:0007669"/>
    <property type="project" value="InterPro"/>
</dbReference>
<gene>
    <name evidence="13" type="ORF">PICMEDRAFT_15821</name>
</gene>
<accession>A0A1E3NQV0</accession>
<protein>
    <recommendedName>
        <fullName evidence="12">Zn(2)-C6 fungal-type domain-containing protein</fullName>
    </recommendedName>
</protein>
<dbReference type="SMART" id="SM00906">
    <property type="entry name" value="Fungal_trans"/>
    <property type="match status" value="1"/>
</dbReference>
<dbReference type="CDD" id="cd12148">
    <property type="entry name" value="fungal_TF_MHR"/>
    <property type="match status" value="1"/>
</dbReference>
<evidence type="ECO:0000256" key="9">
    <source>
        <dbReference type="ARBA" id="ARBA00023242"/>
    </source>
</evidence>
<dbReference type="PROSITE" id="PS00463">
    <property type="entry name" value="ZN2_CY6_FUNGAL_1"/>
    <property type="match status" value="1"/>
</dbReference>
<dbReference type="CDD" id="cd00067">
    <property type="entry name" value="GAL4"/>
    <property type="match status" value="1"/>
</dbReference>
<dbReference type="SUPFAM" id="SSF57701">
    <property type="entry name" value="Zn2/Cys6 DNA-binding domain"/>
    <property type="match status" value="1"/>
</dbReference>
<reference evidence="13 14" key="1">
    <citation type="journal article" date="2016" name="Proc. Natl. Acad. Sci. U.S.A.">
        <title>Comparative genomics of biotechnologically important yeasts.</title>
        <authorList>
            <person name="Riley R."/>
            <person name="Haridas S."/>
            <person name="Wolfe K.H."/>
            <person name="Lopes M.R."/>
            <person name="Hittinger C.T."/>
            <person name="Goeker M."/>
            <person name="Salamov A.A."/>
            <person name="Wisecaver J.H."/>
            <person name="Long T.M."/>
            <person name="Calvey C.H."/>
            <person name="Aerts A.L."/>
            <person name="Barry K.W."/>
            <person name="Choi C."/>
            <person name="Clum A."/>
            <person name="Coughlan A.Y."/>
            <person name="Deshpande S."/>
            <person name="Douglass A.P."/>
            <person name="Hanson S.J."/>
            <person name="Klenk H.-P."/>
            <person name="LaButti K.M."/>
            <person name="Lapidus A."/>
            <person name="Lindquist E.A."/>
            <person name="Lipzen A.M."/>
            <person name="Meier-Kolthoff J.P."/>
            <person name="Ohm R.A."/>
            <person name="Otillar R.P."/>
            <person name="Pangilinan J.L."/>
            <person name="Peng Y."/>
            <person name="Rokas A."/>
            <person name="Rosa C.A."/>
            <person name="Scheuner C."/>
            <person name="Sibirny A.A."/>
            <person name="Slot J.C."/>
            <person name="Stielow J.B."/>
            <person name="Sun H."/>
            <person name="Kurtzman C.P."/>
            <person name="Blackwell M."/>
            <person name="Grigoriev I.V."/>
            <person name="Jeffries T.W."/>
        </authorList>
    </citation>
    <scope>NUCLEOTIDE SEQUENCE [LARGE SCALE GENOMIC DNA]</scope>
    <source>
        <strain evidence="13 14">NRRL Y-2026</strain>
    </source>
</reference>
<feature type="compositionally biased region" description="Low complexity" evidence="11">
    <location>
        <begin position="191"/>
        <end position="224"/>
    </location>
</feature>
<feature type="region of interest" description="Disordered" evidence="11">
    <location>
        <begin position="180"/>
        <end position="227"/>
    </location>
</feature>
<dbReference type="Gene3D" id="1.20.5.170">
    <property type="match status" value="1"/>
</dbReference>
<dbReference type="GeneID" id="30177665"/>
<evidence type="ECO:0000256" key="5">
    <source>
        <dbReference type="ARBA" id="ARBA00023125"/>
    </source>
</evidence>
<keyword evidence="9" id="KW-0539">Nucleus</keyword>
<feature type="region of interest" description="Disordered" evidence="11">
    <location>
        <begin position="287"/>
        <end position="323"/>
    </location>
</feature>
<dbReference type="EMBL" id="KV454002">
    <property type="protein sequence ID" value="ODQ47953.1"/>
    <property type="molecule type" value="Genomic_DNA"/>
</dbReference>
<feature type="region of interest" description="Disordered" evidence="11">
    <location>
        <begin position="956"/>
        <end position="983"/>
    </location>
</feature>
<keyword evidence="7" id="KW-0010">Activator</keyword>
<feature type="compositionally biased region" description="Low complexity" evidence="11">
    <location>
        <begin position="299"/>
        <end position="321"/>
    </location>
</feature>
<dbReference type="GO" id="GO:0005634">
    <property type="term" value="C:nucleus"/>
    <property type="evidence" value="ECO:0007669"/>
    <property type="project" value="UniProtKB-SubCell"/>
</dbReference>
<keyword evidence="3" id="KW-0862">Zinc</keyword>
<dbReference type="FunFam" id="4.10.240.10:FF:000009">
    <property type="entry name" value="C6 transcription factor (Gal4)"/>
    <property type="match status" value="1"/>
</dbReference>
<dbReference type="GO" id="GO:0006012">
    <property type="term" value="P:galactose metabolic process"/>
    <property type="evidence" value="ECO:0007669"/>
    <property type="project" value="UniProtKB-KW"/>
</dbReference>
<keyword evidence="8" id="KW-0804">Transcription</keyword>
<evidence type="ECO:0000256" key="10">
    <source>
        <dbReference type="ARBA" id="ARBA00023277"/>
    </source>
</evidence>
<dbReference type="PANTHER" id="PTHR47424:SF3">
    <property type="entry name" value="REGULATORY PROTEIN GAL4"/>
    <property type="match status" value="1"/>
</dbReference>
<dbReference type="Pfam" id="PF00172">
    <property type="entry name" value="Zn_clus"/>
    <property type="match status" value="1"/>
</dbReference>
<evidence type="ECO:0000256" key="8">
    <source>
        <dbReference type="ARBA" id="ARBA00023163"/>
    </source>
</evidence>
<dbReference type="Gene3D" id="4.10.240.10">
    <property type="entry name" value="Zn(2)-C6 fungal-type DNA-binding domain"/>
    <property type="match status" value="1"/>
</dbReference>
<dbReference type="GO" id="GO:0008270">
    <property type="term" value="F:zinc ion binding"/>
    <property type="evidence" value="ECO:0007669"/>
    <property type="project" value="InterPro"/>
</dbReference>
<dbReference type="InterPro" id="IPR051127">
    <property type="entry name" value="Fungal_SecMet_Regulators"/>
</dbReference>
<keyword evidence="14" id="KW-1185">Reference proteome</keyword>
<dbReference type="STRING" id="763406.A0A1E3NQV0"/>
<evidence type="ECO:0000313" key="14">
    <source>
        <dbReference type="Proteomes" id="UP000094455"/>
    </source>
</evidence>
<organism evidence="13 14">
    <name type="scientific">Pichia membranifaciens NRRL Y-2026</name>
    <dbReference type="NCBI Taxonomy" id="763406"/>
    <lineage>
        <taxon>Eukaryota</taxon>
        <taxon>Fungi</taxon>
        <taxon>Dikarya</taxon>
        <taxon>Ascomycota</taxon>
        <taxon>Saccharomycotina</taxon>
        <taxon>Pichiomycetes</taxon>
        <taxon>Pichiales</taxon>
        <taxon>Pichiaceae</taxon>
        <taxon>Pichia</taxon>
    </lineage>
</organism>
<feature type="compositionally biased region" description="Polar residues" evidence="11">
    <location>
        <begin position="180"/>
        <end position="190"/>
    </location>
</feature>
<dbReference type="Pfam" id="PF04082">
    <property type="entry name" value="Fungal_trans"/>
    <property type="match status" value="1"/>
</dbReference>
<keyword evidence="10" id="KW-0119">Carbohydrate metabolism</keyword>
<dbReference type="Proteomes" id="UP000094455">
    <property type="component" value="Unassembled WGS sequence"/>
</dbReference>
<keyword evidence="5" id="KW-0238">DNA-binding</keyword>
<feature type="region of interest" description="Disordered" evidence="11">
    <location>
        <begin position="137"/>
        <end position="162"/>
    </location>
</feature>
<comment type="subcellular location">
    <subcellularLocation>
        <location evidence="1">Nucleus</location>
    </subcellularLocation>
</comment>
<evidence type="ECO:0000256" key="2">
    <source>
        <dbReference type="ARBA" id="ARBA00022723"/>
    </source>
</evidence>
<evidence type="ECO:0000256" key="11">
    <source>
        <dbReference type="SAM" id="MobiDB-lite"/>
    </source>
</evidence>
<evidence type="ECO:0000256" key="6">
    <source>
        <dbReference type="ARBA" id="ARBA00023144"/>
    </source>
</evidence>
<dbReference type="InterPro" id="IPR036864">
    <property type="entry name" value="Zn2-C6_fun-type_DNA-bd_sf"/>
</dbReference>
<evidence type="ECO:0000259" key="12">
    <source>
        <dbReference type="PROSITE" id="PS50048"/>
    </source>
</evidence>
<name>A0A1E3NQV0_9ASCO</name>
<dbReference type="PANTHER" id="PTHR47424">
    <property type="entry name" value="REGULATORY PROTEIN GAL4"/>
    <property type="match status" value="1"/>
</dbReference>
<sequence>MSQYHTQGFPPPLPTNLQIEQACDSCRKRKLKCSKELPRCSKCITHKWNCIYSPKTVRSPLTRSHLTNVEARVRLLEQVVSRLAPTKSLEELLASVGGGGGSHSGGSSVYGDADADGDGSGFVDNGDRMVAHHHPHRLEADGESGMENSLRSQPKLPERYLTDNSDKSVFEWSEFDNATTEDASGNHADQNNSSGNITTTNTNNINSNSVVSPFSSPKSSFSKSDSAVSLNNLGTPPTSLQQSNIQYNSSFTSLDGMGANPASKSGFLGAGSSTTFLRIMKANELNVTKKEHPSPPRPASSASAAHSLPPPTSTSQSSSKTNLADAEHLEFQSQNNNSSASRITNSIKHLDLSDKKLQLRYVEIYFKTYHMSYPLLSKKYFLNHVELNHPKEHSSWWCLYYTVVALGCWCVQGDSTNHDLQYYKIAKSHLSQVFESGNVDYVISLILLSNYAQKRNKPNTGWNYLGLAVSMAVSLGLYKEIESKDLEKRNIQDLKAFIFDQESKRRIWWCLYMFDAGAAITFGRPSHIPVPDMVDVRLPANIGDEKLDELLNDANFLSQYTLRKSPTLPSSESPTIYSAMIEQSKLSILSDPFYARIISKNRPSLAECHSMHLKLQEFNENLPDYFSKNMDYIKKRYFNNDASMIPDWFTLSRSRLIWRIANLQILIFRPYIWQKIVLISTGKSSNVPKEAALSEDSKNARRVCLNAASKTIQNIMEYLNSTSGKLTPLSCWYTIYFLFQAILIPLACQCSNPASKHNYEWWSDIIKGKRALAMLSTSNSTCINLIHLIDAILKRHNAVLKLNNFELSDLISSAANDPGNTGADSIIGDKRRSSINCAKSYSSPDLVVDFGLAKRKQYSSLFPPRVSSALQSAASTSMNVASEKLMANKSMEDLKDLKSAIQGNTNNHNGSFSNGFKSNGNMDTVTPFLLLNSKQENIVSTKSGFSPSASEVFSSSIGNSGVNSSSSSNSNSRDSLTHAASSVSSSSSEKLASAVQHSLKSTLKSSDENLANGVVYDEMDQIADVLPSLSPIKESADNVSQWAVENKSSGNSKFDSAFDGLNFVASPSVDLPNNGYADNFNGGVGSMFGSTPSPFPSATTPLAKSATINTNTEPEDVKMEDNPEAIFDAGTPSTKEVLLNDIYSLIFEEFTDPSSYTYNFGSGGEPDK</sequence>
<keyword evidence="4" id="KW-0805">Transcription regulation</keyword>
<evidence type="ECO:0000313" key="13">
    <source>
        <dbReference type="EMBL" id="ODQ47953.1"/>
    </source>
</evidence>
<keyword evidence="6" id="KW-0299">Galactose metabolism</keyword>
<evidence type="ECO:0000256" key="3">
    <source>
        <dbReference type="ARBA" id="ARBA00022833"/>
    </source>
</evidence>